<organism evidence="2 3">
    <name type="scientific">Moniliophthora roreri</name>
    <name type="common">Frosty pod rot fungus</name>
    <name type="synonym">Monilia roreri</name>
    <dbReference type="NCBI Taxonomy" id="221103"/>
    <lineage>
        <taxon>Eukaryota</taxon>
        <taxon>Fungi</taxon>
        <taxon>Dikarya</taxon>
        <taxon>Basidiomycota</taxon>
        <taxon>Agaricomycotina</taxon>
        <taxon>Agaricomycetes</taxon>
        <taxon>Agaricomycetidae</taxon>
        <taxon>Agaricales</taxon>
        <taxon>Marasmiineae</taxon>
        <taxon>Marasmiaceae</taxon>
        <taxon>Moniliophthora</taxon>
    </lineage>
</organism>
<proteinExistence type="predicted"/>
<evidence type="ECO:0000256" key="1">
    <source>
        <dbReference type="SAM" id="Coils"/>
    </source>
</evidence>
<dbReference type="Proteomes" id="UP000054988">
    <property type="component" value="Unassembled WGS sequence"/>
</dbReference>
<sequence length="619" mass="70332">MREVQIVLCDCCNHTFTARTHLRPDLEQFRSAVPLEAGIAHHHTIIAEEEKELTRFDVELEKLRKIVGNMESERNALQTRISERRNLVSVMRQIPSELWEIIFRHVVVSRSMTAGAQTPSKHSLYVHYDHGCTYSEPCPGDILAPPFILSQVCSHWRSLVLSIPHLWSSISVDIYGLDKDIRPLLEIYYRNSKGRPLTMEIIDSEWRALEGSDCYSQDKIDEFDWDPEQAGRDVFLSLMREAGRCEVLRLDLNEGKTDEEDIPEVSFPILRSFTNLNRLNLDEVAGLDWLLRAVQQAPHLAHVKTRHLRDLPMVPFRHLKSLTIASARGLCRLLMSLTSCPHVDTLDIQDFRRDPRQDQQTGSIVLAAVRSFAVCVNDWEPEQACLLFSSLTIPSLVNLKIYSRFDGSQGSTAGYQHDSWSWQCLYGFLERSSSSLKDLSISISAHMFVGGVHILSRIFRLSRSLFSITLAIEENIHDSPPPHFQPSISEMFSKLSIPVPGPSSSPSQVGVPVLRCFHLLLGQDQYPLPKVEIGKDILSFAKSRSKRQVELLGMTNAVLPLIEFSMLVQKSPRCRGLERRGILPMFERKSEDEDKDLLASLRTLTAGGMRCTIDETLRP</sequence>
<gene>
    <name evidence="2" type="ORF">WG66_16419</name>
</gene>
<dbReference type="EMBL" id="LATX01002353">
    <property type="protein sequence ID" value="KTB31056.1"/>
    <property type="molecule type" value="Genomic_DNA"/>
</dbReference>
<evidence type="ECO:0000313" key="3">
    <source>
        <dbReference type="Proteomes" id="UP000054988"/>
    </source>
</evidence>
<dbReference type="SUPFAM" id="SSF52047">
    <property type="entry name" value="RNI-like"/>
    <property type="match status" value="1"/>
</dbReference>
<protein>
    <recommendedName>
        <fullName evidence="4">F-box domain-containing protein</fullName>
    </recommendedName>
</protein>
<comment type="caution">
    <text evidence="2">The sequence shown here is derived from an EMBL/GenBank/DDBJ whole genome shotgun (WGS) entry which is preliminary data.</text>
</comment>
<evidence type="ECO:0008006" key="4">
    <source>
        <dbReference type="Google" id="ProtNLM"/>
    </source>
</evidence>
<accession>A0A0W0F401</accession>
<reference evidence="2 3" key="1">
    <citation type="submission" date="2015-12" db="EMBL/GenBank/DDBJ databases">
        <title>Draft genome sequence of Moniliophthora roreri, the causal agent of frosty pod rot of cacao.</title>
        <authorList>
            <person name="Aime M.C."/>
            <person name="Diaz-Valderrama J.R."/>
            <person name="Kijpornyongpan T."/>
            <person name="Phillips-Mora W."/>
        </authorList>
    </citation>
    <scope>NUCLEOTIDE SEQUENCE [LARGE SCALE GENOMIC DNA]</scope>
    <source>
        <strain evidence="2 3">MCA 2952</strain>
    </source>
</reference>
<feature type="coiled-coil region" evidence="1">
    <location>
        <begin position="46"/>
        <end position="80"/>
    </location>
</feature>
<name>A0A0W0F401_MONRR</name>
<keyword evidence="1" id="KW-0175">Coiled coil</keyword>
<dbReference type="AlphaFoldDB" id="A0A0W0F401"/>
<evidence type="ECO:0000313" key="2">
    <source>
        <dbReference type="EMBL" id="KTB31056.1"/>
    </source>
</evidence>